<feature type="compositionally biased region" description="Low complexity" evidence="1">
    <location>
        <begin position="323"/>
        <end position="346"/>
    </location>
</feature>
<dbReference type="InterPro" id="IPR004864">
    <property type="entry name" value="LEA_2"/>
</dbReference>
<reference evidence="3" key="1">
    <citation type="submission" date="2022-06" db="EMBL/GenBank/DDBJ databases">
        <title>Diverse halophilic archaea isolated from saline environments.</title>
        <authorList>
            <person name="Cui H.-L."/>
        </authorList>
    </citation>
    <scope>NUCLEOTIDE SEQUENCE</scope>
    <source>
        <strain evidence="3">WLHS1</strain>
    </source>
</reference>
<organism evidence="3 4">
    <name type="scientific">Natronosalvus rutilus</name>
    <dbReference type="NCBI Taxonomy" id="2953753"/>
    <lineage>
        <taxon>Archaea</taxon>
        <taxon>Methanobacteriati</taxon>
        <taxon>Methanobacteriota</taxon>
        <taxon>Stenosarchaea group</taxon>
        <taxon>Halobacteria</taxon>
        <taxon>Halobacteriales</taxon>
        <taxon>Natrialbaceae</taxon>
        <taxon>Natronosalvus</taxon>
    </lineage>
</organism>
<dbReference type="KEGG" id="sawl:NGM29_16175"/>
<dbReference type="InterPro" id="IPR013783">
    <property type="entry name" value="Ig-like_fold"/>
</dbReference>
<evidence type="ECO:0000313" key="3">
    <source>
        <dbReference type="EMBL" id="UTF53287.1"/>
    </source>
</evidence>
<protein>
    <submittedName>
        <fullName evidence="3">LEA type 2 family protein</fullName>
    </submittedName>
</protein>
<dbReference type="RefSeq" id="WP_254157613.1">
    <property type="nucleotide sequence ID" value="NZ_CP100355.1"/>
</dbReference>
<dbReference type="AlphaFoldDB" id="A0A9E7NAW0"/>
<accession>A0A9E7NAW0</accession>
<evidence type="ECO:0000259" key="2">
    <source>
        <dbReference type="SMART" id="SM00769"/>
    </source>
</evidence>
<dbReference type="GeneID" id="73291615"/>
<name>A0A9E7NAW0_9EURY</name>
<feature type="domain" description="Water stress and hypersensitive response" evidence="2">
    <location>
        <begin position="43"/>
        <end position="159"/>
    </location>
</feature>
<dbReference type="SMART" id="SM00769">
    <property type="entry name" value="WHy"/>
    <property type="match status" value="2"/>
</dbReference>
<feature type="region of interest" description="Disordered" evidence="1">
    <location>
        <begin position="318"/>
        <end position="411"/>
    </location>
</feature>
<dbReference type="Proteomes" id="UP001056855">
    <property type="component" value="Chromosome"/>
</dbReference>
<feature type="domain" description="Water stress and hypersensitive response" evidence="2">
    <location>
        <begin position="189"/>
        <end position="307"/>
    </location>
</feature>
<keyword evidence="4" id="KW-1185">Reference proteome</keyword>
<proteinExistence type="predicted"/>
<dbReference type="Gene3D" id="2.60.40.10">
    <property type="entry name" value="Immunoglobulins"/>
    <property type="match status" value="2"/>
</dbReference>
<feature type="compositionally biased region" description="Acidic residues" evidence="1">
    <location>
        <begin position="347"/>
        <end position="382"/>
    </location>
</feature>
<dbReference type="GO" id="GO:0009269">
    <property type="term" value="P:response to desiccation"/>
    <property type="evidence" value="ECO:0007669"/>
    <property type="project" value="InterPro"/>
</dbReference>
<evidence type="ECO:0000256" key="1">
    <source>
        <dbReference type="SAM" id="MobiDB-lite"/>
    </source>
</evidence>
<dbReference type="EMBL" id="CP100355">
    <property type="protein sequence ID" value="UTF53287.1"/>
    <property type="molecule type" value="Genomic_DNA"/>
</dbReference>
<feature type="compositionally biased region" description="Acidic residues" evidence="1">
    <location>
        <begin position="390"/>
        <end position="411"/>
    </location>
</feature>
<sequence length="411" mass="44304">MVRQTIRSLFFGSAFRIAGTLVLAVAVTIGGAFGAGVLGVPTLESMDNEFGDVDDERTEILTDLTIHNPNPIGLGSADVDASYDVSMNGVEMANGSGKNITVEPGTSTESLQTEMRNERIPGWWVTHIENDEQTQVEIDATISSGLLNRSTEVTNEQTVETDLLSAFNSEETRPINADRALVEDPILYVNATRGEWAGVDQQHTELRLEFDVYNPKSYAIPASQLGYEITMNGVTVGLGESDREYVLPPGEETTIVTTTRIENENLDDWWVTHIENDQVSDLRIEFDATFELASGTTITIRLESMTYEETMETDIWGNDEASETGSNSSSADNSNSTSNSSDGETNATDETESDVEGAETNDETDDGAEEDIDGGTGEDADSTGDGGSDGTDDGDTNSTDDEEDDDSLLGS</sequence>
<dbReference type="InterPro" id="IPR013990">
    <property type="entry name" value="WHy-dom"/>
</dbReference>
<dbReference type="SUPFAM" id="SSF117070">
    <property type="entry name" value="LEA14-like"/>
    <property type="match status" value="2"/>
</dbReference>
<gene>
    <name evidence="3" type="ORF">NGM29_16175</name>
</gene>
<dbReference type="Pfam" id="PF03168">
    <property type="entry name" value="LEA_2"/>
    <property type="match status" value="2"/>
</dbReference>
<evidence type="ECO:0000313" key="4">
    <source>
        <dbReference type="Proteomes" id="UP001056855"/>
    </source>
</evidence>